<accession>A0ABU7ISR6</accession>
<feature type="signal peptide" evidence="1">
    <location>
        <begin position="1"/>
        <end position="25"/>
    </location>
</feature>
<sequence length="449" mass="51669">MYFKNFLIKTLFLAVVVFVSSCAKDNEDGNENQVNLNDLITINIPEDYLHGFTINSVVFASKMDGSLLASSRFTFSDRVVVLHTEENFPSDEEYMLTFALTDSGYATHLLTYANLTKTKISEINLKQPLRYPNGTTNTYTASGFQTSDGIHSFAGLGNSGTLHAFYFEPNRTNFNLIQSQDKNAPPYNKIYFFGQPNTGFPEYSYLMLDLPLNNDFSLNKNEFLNEGIDSRSFTIYNPYTSKIDRPPYLLIYGYLTENDEQFHLFHSVSFTGAYTGTDNYFYTSNLFHSFWYKIYNGDYYAEKRGLPGMNFEVPNLSIDYTLKDLTINLDVKGTDHEVGKIQLLDYESNNSVNYIWNFSFDSQKISSIIIPEFPPEMDPSQLQGYYESKTFKVGSAEIYNYFGFDTYDDYITKIVKDQNHFFQVSQGFEMSPTSDYPMFNFPIDDNISE</sequence>
<name>A0ABU7ISR6_9FLAO</name>
<reference evidence="2 3" key="1">
    <citation type="submission" date="2024-01" db="EMBL/GenBank/DDBJ databases">
        <title>Maribacter spp. originated from different algae showed divergent polysaccharides utilization ability.</title>
        <authorList>
            <person name="Wang H."/>
            <person name="Wu Y."/>
        </authorList>
    </citation>
    <scope>NUCLEOTIDE SEQUENCE [LARGE SCALE GENOMIC DNA]</scope>
    <source>
        <strain evidence="2 3">PR1</strain>
    </source>
</reference>
<keyword evidence="1" id="KW-0732">Signal</keyword>
<feature type="chain" id="PRO_5046709113" evidence="1">
    <location>
        <begin position="26"/>
        <end position="449"/>
    </location>
</feature>
<protein>
    <submittedName>
        <fullName evidence="2">Uncharacterized protein</fullName>
    </submittedName>
</protein>
<organism evidence="2 3">
    <name type="scientific">Maribacter cobaltidurans</name>
    <dbReference type="NCBI Taxonomy" id="1178778"/>
    <lineage>
        <taxon>Bacteria</taxon>
        <taxon>Pseudomonadati</taxon>
        <taxon>Bacteroidota</taxon>
        <taxon>Flavobacteriia</taxon>
        <taxon>Flavobacteriales</taxon>
        <taxon>Flavobacteriaceae</taxon>
        <taxon>Maribacter</taxon>
    </lineage>
</organism>
<comment type="caution">
    <text evidence="2">The sequence shown here is derived from an EMBL/GenBank/DDBJ whole genome shotgun (WGS) entry which is preliminary data.</text>
</comment>
<dbReference type="RefSeq" id="WP_272650688.1">
    <property type="nucleotide sequence ID" value="NZ_JAZDDG010000003.1"/>
</dbReference>
<proteinExistence type="predicted"/>
<evidence type="ECO:0000313" key="2">
    <source>
        <dbReference type="EMBL" id="MEE1975868.1"/>
    </source>
</evidence>
<evidence type="ECO:0000313" key="3">
    <source>
        <dbReference type="Proteomes" id="UP001356308"/>
    </source>
</evidence>
<gene>
    <name evidence="2" type="ORF">V1I91_07290</name>
</gene>
<dbReference type="Proteomes" id="UP001356308">
    <property type="component" value="Unassembled WGS sequence"/>
</dbReference>
<dbReference type="PROSITE" id="PS51257">
    <property type="entry name" value="PROKAR_LIPOPROTEIN"/>
    <property type="match status" value="1"/>
</dbReference>
<keyword evidence="3" id="KW-1185">Reference proteome</keyword>
<evidence type="ECO:0000256" key="1">
    <source>
        <dbReference type="SAM" id="SignalP"/>
    </source>
</evidence>
<dbReference type="EMBL" id="JAZDDG010000003">
    <property type="protein sequence ID" value="MEE1975868.1"/>
    <property type="molecule type" value="Genomic_DNA"/>
</dbReference>